<protein>
    <submittedName>
        <fullName evidence="1">Uncharacterized protein</fullName>
    </submittedName>
</protein>
<organism evidence="1 2">
    <name type="scientific">Pyropia yezoensis</name>
    <name type="common">Susabi-nori</name>
    <name type="synonym">Porphyra yezoensis</name>
    <dbReference type="NCBI Taxonomy" id="2788"/>
    <lineage>
        <taxon>Eukaryota</taxon>
        <taxon>Rhodophyta</taxon>
        <taxon>Bangiophyceae</taxon>
        <taxon>Bangiales</taxon>
        <taxon>Bangiaceae</taxon>
        <taxon>Pyropia</taxon>
    </lineage>
</organism>
<evidence type="ECO:0000313" key="2">
    <source>
        <dbReference type="Proteomes" id="UP000798662"/>
    </source>
</evidence>
<proteinExistence type="predicted"/>
<comment type="caution">
    <text evidence="1">The sequence shown here is derived from an EMBL/GenBank/DDBJ whole genome shotgun (WGS) entry which is preliminary data.</text>
</comment>
<reference evidence="1" key="1">
    <citation type="submission" date="2019-11" db="EMBL/GenBank/DDBJ databases">
        <title>Nori genome reveals adaptations in red seaweeds to the harsh intertidal environment.</title>
        <authorList>
            <person name="Wang D."/>
            <person name="Mao Y."/>
        </authorList>
    </citation>
    <scope>NUCLEOTIDE SEQUENCE</scope>
    <source>
        <tissue evidence="1">Gametophyte</tissue>
    </source>
</reference>
<gene>
    <name evidence="1" type="ORF">I4F81_004308</name>
</gene>
<accession>A0ACC3BUZ6</accession>
<sequence length="301" mass="31404">MVQYNFHFVKRTMAVARTVAARAVGLLSSTQRNLAALAPAGASVASAAAFPGAAGSHPPSALPQPATATAFAAAAGGRRGLAGVVVHRPSPTNTAETPFDFSDENYAKIDTILARYPSNYRASGVIPLLDLAQRQAGGWLPLSAMNKVAKVLGMAPVKVYEVATFYTMFVREPIGKYHIQVCGTTPCMLRGARDIVAAATDEAGCALGATSEDGLFHVTEVECLGACVNAPMAQISSTTADPYVEDLTPDSMREVIRALRAGKDIRVGPQTERPGCAGPQGKTSLLGDVPGPYCRDLKAEG</sequence>
<dbReference type="Proteomes" id="UP000798662">
    <property type="component" value="Chromosome 1"/>
</dbReference>
<name>A0ACC3BUZ6_PYRYE</name>
<keyword evidence="2" id="KW-1185">Reference proteome</keyword>
<dbReference type="EMBL" id="CM020618">
    <property type="protein sequence ID" value="KAK1861728.1"/>
    <property type="molecule type" value="Genomic_DNA"/>
</dbReference>
<evidence type="ECO:0000313" key="1">
    <source>
        <dbReference type="EMBL" id="KAK1861728.1"/>
    </source>
</evidence>